<dbReference type="GO" id="GO:0005886">
    <property type="term" value="C:plasma membrane"/>
    <property type="evidence" value="ECO:0007669"/>
    <property type="project" value="TreeGrafter"/>
</dbReference>
<reference evidence="8" key="2">
    <citation type="submission" date="2019-02" db="EMBL/GenBank/DDBJ databases">
        <title>Granulicella sibirica sp. nov., a psychrotolerant acidobacterium isolated from an organic soil layer in forested tundra, West Siberia.</title>
        <authorList>
            <person name="Oshkin I.Y."/>
            <person name="Kulichevskaya I.S."/>
            <person name="Rijpstra W.I.C."/>
            <person name="Sinninghe Damste J.S."/>
            <person name="Rakitin A.L."/>
            <person name="Ravin N.V."/>
            <person name="Dedysh S.N."/>
        </authorList>
    </citation>
    <scope>NUCLEOTIDE SEQUENCE [LARGE SCALE GENOMIC DNA]</scope>
    <source>
        <strain evidence="8">AF10</strain>
    </source>
</reference>
<evidence type="ECO:0000256" key="4">
    <source>
        <dbReference type="ARBA" id="ARBA00022989"/>
    </source>
</evidence>
<feature type="transmembrane region" description="Helical" evidence="6">
    <location>
        <begin position="117"/>
        <end position="141"/>
    </location>
</feature>
<comment type="subcellular location">
    <subcellularLocation>
        <location evidence="1">Membrane</location>
        <topology evidence="1">Multi-pass membrane protein</topology>
    </subcellularLocation>
</comment>
<keyword evidence="5 6" id="KW-0472">Membrane</keyword>
<feature type="transmembrane region" description="Helical" evidence="6">
    <location>
        <begin position="297"/>
        <end position="317"/>
    </location>
</feature>
<feature type="transmembrane region" description="Helical" evidence="6">
    <location>
        <begin position="404"/>
        <end position="423"/>
    </location>
</feature>
<feature type="transmembrane region" description="Helical" evidence="6">
    <location>
        <begin position="363"/>
        <end position="384"/>
    </location>
</feature>
<proteinExistence type="inferred from homology"/>
<dbReference type="Gene3D" id="1.10.4160.10">
    <property type="entry name" value="Hydantoin permease"/>
    <property type="match status" value="1"/>
</dbReference>
<protein>
    <submittedName>
        <fullName evidence="7">Cytosine/purine/uracil/thiamine/allantoin permease family protein</fullName>
    </submittedName>
</protein>
<gene>
    <name evidence="7" type="ORF">GRAN_3718</name>
</gene>
<comment type="similarity">
    <text evidence="2">Belongs to the purine-cytosine permease (2.A.39) family.</text>
</comment>
<keyword evidence="3 6" id="KW-0812">Transmembrane</keyword>
<name>A0A4V1L558_9BACT</name>
<organism evidence="7 8">
    <name type="scientific">Granulicella sibirica</name>
    <dbReference type="NCBI Taxonomy" id="2479048"/>
    <lineage>
        <taxon>Bacteria</taxon>
        <taxon>Pseudomonadati</taxon>
        <taxon>Acidobacteriota</taxon>
        <taxon>Terriglobia</taxon>
        <taxon>Terriglobales</taxon>
        <taxon>Acidobacteriaceae</taxon>
        <taxon>Granulicella</taxon>
    </lineage>
</organism>
<dbReference type="Pfam" id="PF02133">
    <property type="entry name" value="Transp_cyt_pur"/>
    <property type="match status" value="1"/>
</dbReference>
<dbReference type="Proteomes" id="UP000289437">
    <property type="component" value="Unassembled WGS sequence"/>
</dbReference>
<evidence type="ECO:0000256" key="5">
    <source>
        <dbReference type="ARBA" id="ARBA00023136"/>
    </source>
</evidence>
<dbReference type="RefSeq" id="WP_128914373.1">
    <property type="nucleotide sequence ID" value="NZ_RDSM01000003.1"/>
</dbReference>
<feature type="transmembrane region" description="Helical" evidence="6">
    <location>
        <begin position="337"/>
        <end position="357"/>
    </location>
</feature>
<dbReference type="OrthoDB" id="6083029at2"/>
<evidence type="ECO:0000256" key="6">
    <source>
        <dbReference type="SAM" id="Phobius"/>
    </source>
</evidence>
<dbReference type="GO" id="GO:0015209">
    <property type="term" value="F:cytosine transmembrane transporter activity"/>
    <property type="evidence" value="ECO:0007669"/>
    <property type="project" value="InterPro"/>
</dbReference>
<dbReference type="PANTHER" id="PTHR30569">
    <property type="entry name" value="CYTOSINE TRANSPORTER CODB"/>
    <property type="match status" value="1"/>
</dbReference>
<evidence type="ECO:0000256" key="3">
    <source>
        <dbReference type="ARBA" id="ARBA00022692"/>
    </source>
</evidence>
<evidence type="ECO:0000256" key="2">
    <source>
        <dbReference type="ARBA" id="ARBA00008974"/>
    </source>
</evidence>
<keyword evidence="8" id="KW-1185">Reference proteome</keyword>
<feature type="transmembrane region" description="Helical" evidence="6">
    <location>
        <begin position="153"/>
        <end position="173"/>
    </location>
</feature>
<dbReference type="EMBL" id="RDSM01000003">
    <property type="protein sequence ID" value="RXH54614.1"/>
    <property type="molecule type" value="Genomic_DNA"/>
</dbReference>
<dbReference type="PANTHER" id="PTHR30569:SF0">
    <property type="entry name" value="CYTOSINE PERMEASE"/>
    <property type="match status" value="1"/>
</dbReference>
<feature type="transmembrane region" description="Helical" evidence="6">
    <location>
        <begin position="217"/>
        <end position="242"/>
    </location>
</feature>
<evidence type="ECO:0000256" key="1">
    <source>
        <dbReference type="ARBA" id="ARBA00004141"/>
    </source>
</evidence>
<feature type="transmembrane region" description="Helical" evidence="6">
    <location>
        <begin position="429"/>
        <end position="447"/>
    </location>
</feature>
<feature type="transmembrane region" description="Helical" evidence="6">
    <location>
        <begin position="73"/>
        <end position="96"/>
    </location>
</feature>
<comment type="caution">
    <text evidence="7">The sequence shown here is derived from an EMBL/GenBank/DDBJ whole genome shotgun (WGS) entry which is preliminary data.</text>
</comment>
<accession>A0A4V1L558</accession>
<feature type="transmembrane region" description="Helical" evidence="6">
    <location>
        <begin position="254"/>
        <end position="277"/>
    </location>
</feature>
<dbReference type="InterPro" id="IPR001248">
    <property type="entry name" value="Pur-cyt_permease"/>
</dbReference>
<evidence type="ECO:0000313" key="8">
    <source>
        <dbReference type="Proteomes" id="UP000289437"/>
    </source>
</evidence>
<dbReference type="InterPro" id="IPR030191">
    <property type="entry name" value="CodB"/>
</dbReference>
<feature type="transmembrane region" description="Helical" evidence="6">
    <location>
        <begin position="180"/>
        <end position="197"/>
    </location>
</feature>
<reference evidence="7 8" key="1">
    <citation type="submission" date="2018-11" db="EMBL/GenBank/DDBJ databases">
        <authorList>
            <person name="Mardanov A.V."/>
            <person name="Ravin N.V."/>
            <person name="Dedysh S.N."/>
        </authorList>
    </citation>
    <scope>NUCLEOTIDE SEQUENCE [LARGE SCALE GENOMIC DNA]</scope>
    <source>
        <strain evidence="7 8">AF10</strain>
    </source>
</reference>
<dbReference type="AlphaFoldDB" id="A0A4V1L558"/>
<evidence type="ECO:0000313" key="7">
    <source>
        <dbReference type="EMBL" id="RXH54614.1"/>
    </source>
</evidence>
<keyword evidence="4 6" id="KW-1133">Transmembrane helix</keyword>
<sequence>MNAIETSVLETTDAPISGIERFAIQPVPDYLKTVRWPDLFLLVSNFLINPSTIVIGGLAVASGLSFWSTVVTSTLGILTAFSAYIIMATVGVDYGITGQVACRMVFGIQGAKWLPSIMRVIASTYWFAVQTIVAASVVVAIRHQLTGGSYSVVWTGIVLASAQVVLALVGYDWLKQLSRYGFPIKIGGIGYMFWLLAHVAEPSYRPSAVLHFQEHTGWHYGLCAVWLNSMVAAWLTMITDAADFCRYTRSRGDMWWGTMLAGLLATAFSVSLGAYAGCASLGRESNPFSLAATIDPHWFTLGLILLVITLDETTINVMNLYTGGLSLTNFIERPGRFWNTLAVGVVSVALSAFPSLLTRLLPFTTFLGNLFAPLAGVLLFHYLFVARMHIDLPALFDPDGIYRYFHGVNVVAIAWCVLGYGFYSVLPTGALPAVLTPVVTGLGYLLSMRLLPHQFRQSLG</sequence>
<feature type="transmembrane region" description="Helical" evidence="6">
    <location>
        <begin position="39"/>
        <end position="67"/>
    </location>
</feature>